<evidence type="ECO:0000259" key="1">
    <source>
        <dbReference type="Pfam" id="PF13649"/>
    </source>
</evidence>
<dbReference type="eggNOG" id="KOG4300">
    <property type="taxonomic scope" value="Eukaryota"/>
</dbReference>
<dbReference type="InterPro" id="IPR029063">
    <property type="entry name" value="SAM-dependent_MTases_sf"/>
</dbReference>
<protein>
    <recommendedName>
        <fullName evidence="1">Methyltransferase domain-containing protein</fullName>
    </recommendedName>
</protein>
<dbReference type="InterPro" id="IPR050508">
    <property type="entry name" value="Methyltransf_Superfamily"/>
</dbReference>
<accession>H3GEK3</accession>
<name>H3GEK3_PHYRM</name>
<dbReference type="HOGENOM" id="CLU_037990_3_0_1"/>
<reference evidence="3" key="1">
    <citation type="journal article" date="2006" name="Science">
        <title>Phytophthora genome sequences uncover evolutionary origins and mechanisms of pathogenesis.</title>
        <authorList>
            <person name="Tyler B.M."/>
            <person name="Tripathy S."/>
            <person name="Zhang X."/>
            <person name="Dehal P."/>
            <person name="Jiang R.H."/>
            <person name="Aerts A."/>
            <person name="Arredondo F.D."/>
            <person name="Baxter L."/>
            <person name="Bensasson D."/>
            <person name="Beynon J.L."/>
            <person name="Chapman J."/>
            <person name="Damasceno C.M."/>
            <person name="Dorrance A.E."/>
            <person name="Dou D."/>
            <person name="Dickerman A.W."/>
            <person name="Dubchak I.L."/>
            <person name="Garbelotto M."/>
            <person name="Gijzen M."/>
            <person name="Gordon S.G."/>
            <person name="Govers F."/>
            <person name="Grunwald N.J."/>
            <person name="Huang W."/>
            <person name="Ivors K.L."/>
            <person name="Jones R.W."/>
            <person name="Kamoun S."/>
            <person name="Krampis K."/>
            <person name="Lamour K.H."/>
            <person name="Lee M.K."/>
            <person name="McDonald W.H."/>
            <person name="Medina M."/>
            <person name="Meijer H.J."/>
            <person name="Nordberg E.K."/>
            <person name="Maclean D.J."/>
            <person name="Ospina-Giraldo M.D."/>
            <person name="Morris P.F."/>
            <person name="Phuntumart V."/>
            <person name="Putnam N.H."/>
            <person name="Rash S."/>
            <person name="Rose J.K."/>
            <person name="Sakihama Y."/>
            <person name="Salamov A.A."/>
            <person name="Savidor A."/>
            <person name="Scheuring C.F."/>
            <person name="Smith B.M."/>
            <person name="Sobral B.W."/>
            <person name="Terry A."/>
            <person name="Torto-Alalibo T.A."/>
            <person name="Win J."/>
            <person name="Xu Z."/>
            <person name="Zhang H."/>
            <person name="Grigoriev I.V."/>
            <person name="Rokhsar D.S."/>
            <person name="Boore J.L."/>
        </authorList>
    </citation>
    <scope>NUCLEOTIDE SEQUENCE [LARGE SCALE GENOMIC DNA]</scope>
    <source>
        <strain evidence="3">Pr102</strain>
    </source>
</reference>
<dbReference type="EnsemblProtists" id="Phyra74090">
    <property type="protein sequence ID" value="Phyra74090"/>
    <property type="gene ID" value="Phyra74090"/>
</dbReference>
<dbReference type="PANTHER" id="PTHR42912">
    <property type="entry name" value="METHYLTRANSFERASE"/>
    <property type="match status" value="1"/>
</dbReference>
<dbReference type="Proteomes" id="UP000005238">
    <property type="component" value="Unassembled WGS sequence"/>
</dbReference>
<evidence type="ECO:0000313" key="2">
    <source>
        <dbReference type="EnsemblProtists" id="Phyra74090"/>
    </source>
</evidence>
<dbReference type="SUPFAM" id="SSF53335">
    <property type="entry name" value="S-adenosyl-L-methionine-dependent methyltransferases"/>
    <property type="match status" value="1"/>
</dbReference>
<dbReference type="InterPro" id="IPR041698">
    <property type="entry name" value="Methyltransf_25"/>
</dbReference>
<dbReference type="AlphaFoldDB" id="H3GEK3"/>
<dbReference type="CDD" id="cd02440">
    <property type="entry name" value="AdoMet_MTases"/>
    <property type="match status" value="1"/>
</dbReference>
<organism evidence="2 3">
    <name type="scientific">Phytophthora ramorum</name>
    <name type="common">Sudden oak death agent</name>
    <dbReference type="NCBI Taxonomy" id="164328"/>
    <lineage>
        <taxon>Eukaryota</taxon>
        <taxon>Sar</taxon>
        <taxon>Stramenopiles</taxon>
        <taxon>Oomycota</taxon>
        <taxon>Peronosporomycetes</taxon>
        <taxon>Peronosporales</taxon>
        <taxon>Peronosporaceae</taxon>
        <taxon>Phytophthora</taxon>
    </lineage>
</organism>
<evidence type="ECO:0000313" key="3">
    <source>
        <dbReference type="Proteomes" id="UP000005238"/>
    </source>
</evidence>
<dbReference type="VEuPathDB" id="FungiDB:KRP23_5472"/>
<feature type="domain" description="Methyltransferase" evidence="1">
    <location>
        <begin position="87"/>
        <end position="178"/>
    </location>
</feature>
<reference evidence="2" key="2">
    <citation type="submission" date="2015-06" db="UniProtKB">
        <authorList>
            <consortium name="EnsemblProtists"/>
        </authorList>
    </citation>
    <scope>IDENTIFICATION</scope>
    <source>
        <strain evidence="2">Pr102</strain>
    </source>
</reference>
<dbReference type="GO" id="GO:0008168">
    <property type="term" value="F:methyltransferase activity"/>
    <property type="evidence" value="ECO:0000318"/>
    <property type="project" value="GO_Central"/>
</dbReference>
<dbReference type="EMBL" id="DS566003">
    <property type="status" value="NOT_ANNOTATED_CDS"/>
    <property type="molecule type" value="Genomic_DNA"/>
</dbReference>
<proteinExistence type="predicted"/>
<dbReference type="OMA" id="ELHICFA"/>
<dbReference type="PANTHER" id="PTHR42912:SF80">
    <property type="entry name" value="METHYLTRANSFERASE DOMAIN-CONTAINING PROTEIN"/>
    <property type="match status" value="1"/>
</dbReference>
<dbReference type="InParanoid" id="H3GEK3"/>
<sequence>MAPLWRRPGVLLGGATLYAGVTFATYVTLYDPSQAGKAAAPPVDDARRLQVFNTNASKYDLEVAWDERLTGISLLRRFLLRRSRGRVLEVAAGTGRNVAFYPARSQLILTDVSRAMLDQVSDAQTQRLSSCELRVMSASELQFPDGHFDTVVDTFGLCSMDDSVRTLREMQRVCKPDGGRILLLEHGRSSYAWLSNILDKFADLHAQKWGCHWNRDILALVEQAGLEVETVHRFHFGTTYYIVAKPASGNKEYFRRGINPLNELHICFAADARGA</sequence>
<dbReference type="Pfam" id="PF13649">
    <property type="entry name" value="Methyltransf_25"/>
    <property type="match status" value="1"/>
</dbReference>
<dbReference type="Gene3D" id="3.40.50.150">
    <property type="entry name" value="Vaccinia Virus protein VP39"/>
    <property type="match status" value="1"/>
</dbReference>
<keyword evidence="3" id="KW-1185">Reference proteome</keyword>
<dbReference type="STRING" id="164328.H3GEK3"/>